<keyword evidence="6 7" id="KW-0472">Membrane</keyword>
<evidence type="ECO:0000256" key="1">
    <source>
        <dbReference type="ARBA" id="ARBA00004651"/>
    </source>
</evidence>
<keyword evidence="7" id="KW-0812">Transmembrane</keyword>
<dbReference type="PANTHER" id="PTHR34220">
    <property type="entry name" value="SENSOR HISTIDINE KINASE YPDA"/>
    <property type="match status" value="1"/>
</dbReference>
<reference evidence="9 10" key="1">
    <citation type="submission" date="2020-05" db="EMBL/GenBank/DDBJ databases">
        <title>Paenibacillus glebae, sp. nov., Paenibacillus humi sp. nov., Paenibacillus pedi sp. nov., Paenibacillus terrestris sp. nov. and Paenibacillus terricola sp. nov., isolated from a forest top soil sample.</title>
        <authorList>
            <person name="Qi S."/>
            <person name="Carlier A."/>
            <person name="Cnockaert M."/>
            <person name="Vandamme P."/>
        </authorList>
    </citation>
    <scope>NUCLEOTIDE SEQUENCE [LARGE SCALE GENOMIC DNA]</scope>
    <source>
        <strain evidence="9 10">LMG 29502</strain>
    </source>
</reference>
<dbReference type="InterPro" id="IPR036890">
    <property type="entry name" value="HATPase_C_sf"/>
</dbReference>
<keyword evidence="5 9" id="KW-0418">Kinase</keyword>
<dbReference type="EMBL" id="JABMKX010000002">
    <property type="protein sequence ID" value="NQX44737.1"/>
    <property type="molecule type" value="Genomic_DNA"/>
</dbReference>
<dbReference type="InterPro" id="IPR003594">
    <property type="entry name" value="HATPase_dom"/>
</dbReference>
<keyword evidence="10" id="KW-1185">Reference proteome</keyword>
<dbReference type="Pfam" id="PF02518">
    <property type="entry name" value="HATPase_c"/>
    <property type="match status" value="1"/>
</dbReference>
<evidence type="ECO:0000256" key="6">
    <source>
        <dbReference type="ARBA" id="ARBA00023136"/>
    </source>
</evidence>
<dbReference type="SUPFAM" id="SSF55874">
    <property type="entry name" value="ATPase domain of HSP90 chaperone/DNA topoisomerase II/histidine kinase"/>
    <property type="match status" value="1"/>
</dbReference>
<accession>A0ABX2DJI6</accession>
<dbReference type="CDD" id="cd06225">
    <property type="entry name" value="HAMP"/>
    <property type="match status" value="1"/>
</dbReference>
<evidence type="ECO:0000256" key="7">
    <source>
        <dbReference type="SAM" id="Phobius"/>
    </source>
</evidence>
<dbReference type="Gene3D" id="3.30.565.10">
    <property type="entry name" value="Histidine kinase-like ATPase, C-terminal domain"/>
    <property type="match status" value="1"/>
</dbReference>
<comment type="subcellular location">
    <subcellularLocation>
        <location evidence="1">Cell membrane</location>
        <topology evidence="1">Multi-pass membrane protein</topology>
    </subcellularLocation>
</comment>
<keyword evidence="2" id="KW-1003">Cell membrane</keyword>
<dbReference type="InterPro" id="IPR050640">
    <property type="entry name" value="Bact_2-comp_sensor_kinase"/>
</dbReference>
<evidence type="ECO:0000256" key="2">
    <source>
        <dbReference type="ARBA" id="ARBA00022475"/>
    </source>
</evidence>
<dbReference type="Pfam" id="PF00672">
    <property type="entry name" value="HAMP"/>
    <property type="match status" value="1"/>
</dbReference>
<evidence type="ECO:0000259" key="8">
    <source>
        <dbReference type="PROSITE" id="PS50885"/>
    </source>
</evidence>
<dbReference type="Proteomes" id="UP000711047">
    <property type="component" value="Unassembled WGS sequence"/>
</dbReference>
<dbReference type="Pfam" id="PF06580">
    <property type="entry name" value="His_kinase"/>
    <property type="match status" value="1"/>
</dbReference>
<sequence length="610" mass="69753">MSNKPILRWLSLRPVSALFTRIPVRNKIVIIIVLLILLPMTVAGCYFYWNISQILTRNANANLSLLIRQTNDNIEKSFQIIDNTSLHFLSNKMLRSWLIDNRSLSDDFYKKFVNKAEMEEDLKYSLMFNNAWNISLLSTAFVFFDNDNYVSVLKSPPNIELTNKNNLAVYQSVNGRMVRGKEILTPSLEDPTIYFTRVMSNINLPRQRLVLIFGTKEADLAEEYSGLLDFTGALAYIIDNQGIIYSSAGKQELGSVVPPDILALKDNTEVREVKLGQETYLAASRSIGTTGLTFIAGIPRKQVLSRLSGSMHNYIWIITLIACVSLAAGIVISLRFTRVVRDLLRSIRKVKKGDYNARMPAYKDAELNQLSNTFNHMTDEISYLIKEVYEKHLLIKESEIKFLQAQINPHFLFNTLITIGYKAKLSKDETVYKMVTSLTELLQASIYSGNMATIPIRQELDVIRFYLYLQKERFEDKMEYTIEIEDEALLDLYLPKLSVEPLVENAVVHGVEKKLGKGIIHIRIYRREDSVYFEITDNGNGFEHVPQDWNNFENITIRKQGHNNIGLINTHKRVKLIYGEPYGIEVESELGTGSKVTLHIPTDWGGVPHV</sequence>
<keyword evidence="4" id="KW-0808">Transferase</keyword>
<feature type="transmembrane region" description="Helical" evidence="7">
    <location>
        <begin position="314"/>
        <end position="336"/>
    </location>
</feature>
<keyword evidence="3" id="KW-0597">Phosphoprotein</keyword>
<dbReference type="GO" id="GO:0016301">
    <property type="term" value="F:kinase activity"/>
    <property type="evidence" value="ECO:0007669"/>
    <property type="project" value="UniProtKB-KW"/>
</dbReference>
<evidence type="ECO:0000256" key="3">
    <source>
        <dbReference type="ARBA" id="ARBA00022553"/>
    </source>
</evidence>
<keyword evidence="7" id="KW-1133">Transmembrane helix</keyword>
<organism evidence="9 10">
    <name type="scientific">Paenibacillus tritici</name>
    <dbReference type="NCBI Taxonomy" id="1873425"/>
    <lineage>
        <taxon>Bacteria</taxon>
        <taxon>Bacillati</taxon>
        <taxon>Bacillota</taxon>
        <taxon>Bacilli</taxon>
        <taxon>Bacillales</taxon>
        <taxon>Paenibacillaceae</taxon>
        <taxon>Paenibacillus</taxon>
    </lineage>
</organism>
<comment type="caution">
    <text evidence="9">The sequence shown here is derived from an EMBL/GenBank/DDBJ whole genome shotgun (WGS) entry which is preliminary data.</text>
</comment>
<evidence type="ECO:0000256" key="4">
    <source>
        <dbReference type="ARBA" id="ARBA00022679"/>
    </source>
</evidence>
<feature type="transmembrane region" description="Helical" evidence="7">
    <location>
        <begin position="28"/>
        <end position="49"/>
    </location>
</feature>
<dbReference type="SUPFAM" id="SSF158472">
    <property type="entry name" value="HAMP domain-like"/>
    <property type="match status" value="1"/>
</dbReference>
<dbReference type="PROSITE" id="PS50885">
    <property type="entry name" value="HAMP"/>
    <property type="match status" value="1"/>
</dbReference>
<dbReference type="SMART" id="SM00304">
    <property type="entry name" value="HAMP"/>
    <property type="match status" value="1"/>
</dbReference>
<dbReference type="InterPro" id="IPR003660">
    <property type="entry name" value="HAMP_dom"/>
</dbReference>
<evidence type="ECO:0000313" key="10">
    <source>
        <dbReference type="Proteomes" id="UP000711047"/>
    </source>
</evidence>
<name>A0ABX2DJI6_9BACL</name>
<dbReference type="RefSeq" id="WP_173128803.1">
    <property type="nucleotide sequence ID" value="NZ_JABMKX010000002.1"/>
</dbReference>
<feature type="domain" description="HAMP" evidence="8">
    <location>
        <begin position="334"/>
        <end position="386"/>
    </location>
</feature>
<protein>
    <submittedName>
        <fullName evidence="9">Sensor histidine kinase</fullName>
    </submittedName>
</protein>
<proteinExistence type="predicted"/>
<dbReference type="InterPro" id="IPR010559">
    <property type="entry name" value="Sig_transdc_His_kin_internal"/>
</dbReference>
<dbReference type="Gene3D" id="6.10.340.10">
    <property type="match status" value="1"/>
</dbReference>
<dbReference type="PANTHER" id="PTHR34220:SF7">
    <property type="entry name" value="SENSOR HISTIDINE KINASE YPDA"/>
    <property type="match status" value="1"/>
</dbReference>
<gene>
    <name evidence="9" type="ORF">HQN87_05275</name>
</gene>
<evidence type="ECO:0000313" key="9">
    <source>
        <dbReference type="EMBL" id="NQX44737.1"/>
    </source>
</evidence>
<evidence type="ECO:0000256" key="5">
    <source>
        <dbReference type="ARBA" id="ARBA00022777"/>
    </source>
</evidence>